<keyword evidence="3" id="KW-0131">Cell cycle</keyword>
<dbReference type="GO" id="GO:0003677">
    <property type="term" value="F:DNA binding"/>
    <property type="evidence" value="ECO:0007669"/>
    <property type="project" value="TreeGrafter"/>
</dbReference>
<organism evidence="6">
    <name type="scientific">Harpegnathos saltator</name>
    <name type="common">Jerdon's jumping ant</name>
    <dbReference type="NCBI Taxonomy" id="610380"/>
    <lineage>
        <taxon>Eukaryota</taxon>
        <taxon>Metazoa</taxon>
        <taxon>Ecdysozoa</taxon>
        <taxon>Arthropoda</taxon>
        <taxon>Hexapoda</taxon>
        <taxon>Insecta</taxon>
        <taxon>Pterygota</taxon>
        <taxon>Neoptera</taxon>
        <taxon>Endopterygota</taxon>
        <taxon>Hymenoptera</taxon>
        <taxon>Apocrita</taxon>
        <taxon>Aculeata</taxon>
        <taxon>Formicoidea</taxon>
        <taxon>Formicidae</taxon>
        <taxon>Ponerinae</taxon>
        <taxon>Ponerini</taxon>
        <taxon>Harpegnathos</taxon>
    </lineage>
</organism>
<dbReference type="InParanoid" id="E2C3N8"/>
<feature type="domain" description="Timeless N-terminal" evidence="4">
    <location>
        <begin position="24"/>
        <end position="73"/>
    </location>
</feature>
<dbReference type="GO" id="GO:0000076">
    <property type="term" value="P:DNA replication checkpoint signaling"/>
    <property type="evidence" value="ECO:0007669"/>
    <property type="project" value="TreeGrafter"/>
</dbReference>
<proteinExistence type="predicted"/>
<dbReference type="OMA" id="MYHVENT"/>
<gene>
    <name evidence="5" type="ORF">EAI_17492</name>
</gene>
<dbReference type="GO" id="GO:0031298">
    <property type="term" value="C:replication fork protection complex"/>
    <property type="evidence" value="ECO:0007669"/>
    <property type="project" value="TreeGrafter"/>
</dbReference>
<feature type="domain" description="Timeless N-terminal" evidence="4">
    <location>
        <begin position="80"/>
        <end position="210"/>
    </location>
</feature>
<evidence type="ECO:0000256" key="2">
    <source>
        <dbReference type="ARBA" id="ARBA00023242"/>
    </source>
</evidence>
<dbReference type="STRING" id="610380.E2C3N8"/>
<evidence type="ECO:0000259" key="4">
    <source>
        <dbReference type="Pfam" id="PF04821"/>
    </source>
</evidence>
<evidence type="ECO:0000313" key="6">
    <source>
        <dbReference type="Proteomes" id="UP000008237"/>
    </source>
</evidence>
<dbReference type="PANTHER" id="PTHR22940:SF4">
    <property type="entry name" value="PROTEIN TIMELESS HOMOLOG"/>
    <property type="match status" value="1"/>
</dbReference>
<evidence type="ECO:0000256" key="3">
    <source>
        <dbReference type="ARBA" id="ARBA00023306"/>
    </source>
</evidence>
<keyword evidence="6" id="KW-1185">Reference proteome</keyword>
<comment type="subcellular location">
    <subcellularLocation>
        <location evidence="1">Nucleus</location>
    </subcellularLocation>
</comment>
<evidence type="ECO:0000256" key="1">
    <source>
        <dbReference type="ARBA" id="ARBA00004123"/>
    </source>
</evidence>
<reference evidence="5 6" key="1">
    <citation type="journal article" date="2010" name="Science">
        <title>Genomic comparison of the ants Camponotus floridanus and Harpegnathos saltator.</title>
        <authorList>
            <person name="Bonasio R."/>
            <person name="Zhang G."/>
            <person name="Ye C."/>
            <person name="Mutti N.S."/>
            <person name="Fang X."/>
            <person name="Qin N."/>
            <person name="Donahue G."/>
            <person name="Yang P."/>
            <person name="Li Q."/>
            <person name="Li C."/>
            <person name="Zhang P."/>
            <person name="Huang Z."/>
            <person name="Berger S.L."/>
            <person name="Reinberg D."/>
            <person name="Wang J."/>
            <person name="Liebig J."/>
        </authorList>
    </citation>
    <scope>NUCLEOTIDE SEQUENCE [LARGE SCALE GENOMIC DNA]</scope>
    <source>
        <strain evidence="5 6">R22 G/1</strain>
    </source>
</reference>
<dbReference type="Pfam" id="PF04821">
    <property type="entry name" value="TIMELESS"/>
    <property type="match status" value="2"/>
</dbReference>
<dbReference type="GO" id="GO:0006281">
    <property type="term" value="P:DNA repair"/>
    <property type="evidence" value="ECO:0007669"/>
    <property type="project" value="TreeGrafter"/>
</dbReference>
<name>E2C3N8_HARSA</name>
<dbReference type="OrthoDB" id="310853at2759"/>
<accession>E2C3N8</accession>
<dbReference type="InterPro" id="IPR006906">
    <property type="entry name" value="Timeless_N"/>
</dbReference>
<dbReference type="AlphaFoldDB" id="E2C3N8"/>
<keyword evidence="2" id="KW-0539">Nucleus</keyword>
<dbReference type="InterPro" id="IPR044998">
    <property type="entry name" value="Timeless"/>
</dbReference>
<dbReference type="EMBL" id="GL452328">
    <property type="protein sequence ID" value="EFN77461.1"/>
    <property type="molecule type" value="Genomic_DNA"/>
</dbReference>
<dbReference type="GO" id="GO:0043111">
    <property type="term" value="P:replication fork arrest"/>
    <property type="evidence" value="ECO:0007669"/>
    <property type="project" value="TreeGrafter"/>
</dbReference>
<sequence length="215" mass="25246">MEDYLSAELTATCAVLGYYDGANYHLDKYCLDVIKDLIRYLKRDDDTHTIRRFLGRTKLLQTDLVKILVYHVSNIELWDVLLRYDNTEREEENEMTIERILIFIRNVLQVPANDNDKRTNNDATVHDKILFAYHTSGIVDILLFIVSNQKEQQYHMQVLEIVSLMLREQNASQLAVSGLQRSTAEKEEDETRLVTLLQKELQEKMNKMKKYVGSR</sequence>
<evidence type="ECO:0000313" key="5">
    <source>
        <dbReference type="EMBL" id="EFN77461.1"/>
    </source>
</evidence>
<dbReference type="Proteomes" id="UP000008237">
    <property type="component" value="Unassembled WGS sequence"/>
</dbReference>
<dbReference type="PANTHER" id="PTHR22940">
    <property type="entry name" value="TIMEOUT/TIMELESS-2"/>
    <property type="match status" value="1"/>
</dbReference>
<protein>
    <submittedName>
        <fullName evidence="5">Protein timeless-like protein</fullName>
    </submittedName>
</protein>